<name>A0AAC8QEI7_9BACT</name>
<feature type="region of interest" description="Disordered" evidence="1">
    <location>
        <begin position="17"/>
        <end position="44"/>
    </location>
</feature>
<reference evidence="2 3" key="1">
    <citation type="submission" date="2015-05" db="EMBL/GenBank/DDBJ databases">
        <title>Genome assembly of Archangium gephyra DSM 2261.</title>
        <authorList>
            <person name="Sharma G."/>
            <person name="Subramanian S."/>
        </authorList>
    </citation>
    <scope>NUCLEOTIDE SEQUENCE [LARGE SCALE GENOMIC DNA]</scope>
    <source>
        <strain evidence="2 3">DSM 2261</strain>
    </source>
</reference>
<dbReference type="EMBL" id="CP011509">
    <property type="protein sequence ID" value="AKJ06004.1"/>
    <property type="molecule type" value="Genomic_DNA"/>
</dbReference>
<gene>
    <name evidence="2" type="ORF">AA314_07630</name>
</gene>
<evidence type="ECO:0000313" key="3">
    <source>
        <dbReference type="Proteomes" id="UP000035579"/>
    </source>
</evidence>
<proteinExistence type="predicted"/>
<feature type="compositionally biased region" description="Low complexity" evidence="1">
    <location>
        <begin position="17"/>
        <end position="38"/>
    </location>
</feature>
<dbReference type="KEGG" id="age:AA314_07630"/>
<evidence type="ECO:0000256" key="1">
    <source>
        <dbReference type="SAM" id="MobiDB-lite"/>
    </source>
</evidence>
<dbReference type="AlphaFoldDB" id="A0AAC8QEI7"/>
<dbReference type="Proteomes" id="UP000035579">
    <property type="component" value="Chromosome"/>
</dbReference>
<organism evidence="2 3">
    <name type="scientific">Archangium gephyra</name>
    <dbReference type="NCBI Taxonomy" id="48"/>
    <lineage>
        <taxon>Bacteria</taxon>
        <taxon>Pseudomonadati</taxon>
        <taxon>Myxococcota</taxon>
        <taxon>Myxococcia</taxon>
        <taxon>Myxococcales</taxon>
        <taxon>Cystobacterineae</taxon>
        <taxon>Archangiaceae</taxon>
        <taxon>Archangium</taxon>
    </lineage>
</organism>
<evidence type="ECO:0000313" key="2">
    <source>
        <dbReference type="EMBL" id="AKJ06004.1"/>
    </source>
</evidence>
<accession>A0AAC8QEI7</accession>
<sequence length="62" mass="6659">MEGWCWSCPRPGSPWTAPRRSALGARAPSSAPAPEAFPQLPPEHLPSGQVVVSWAVLPPERT</sequence>
<protein>
    <submittedName>
        <fullName evidence="2">Uncharacterized protein</fullName>
    </submittedName>
</protein>